<dbReference type="InterPro" id="IPR007404">
    <property type="entry name" value="YdjM-like"/>
</dbReference>
<keyword evidence="3" id="KW-1185">Reference proteome</keyword>
<evidence type="ECO:0000313" key="2">
    <source>
        <dbReference type="EMBL" id="RQG98144.1"/>
    </source>
</evidence>
<protein>
    <submittedName>
        <fullName evidence="2">Metal-dependent hydrolase</fullName>
    </submittedName>
</protein>
<accession>A0A3N6MBS2</accession>
<name>A0A3N6MBS2_NATCH</name>
<evidence type="ECO:0000313" key="3">
    <source>
        <dbReference type="Proteomes" id="UP000281431"/>
    </source>
</evidence>
<gene>
    <name evidence="2" type="ORF">EA472_18430</name>
</gene>
<feature type="transmembrane region" description="Helical" evidence="1">
    <location>
        <begin position="27"/>
        <end position="48"/>
    </location>
</feature>
<feature type="transmembrane region" description="Helical" evidence="1">
    <location>
        <begin position="92"/>
        <end position="118"/>
    </location>
</feature>
<keyword evidence="1" id="KW-0812">Transmembrane</keyword>
<feature type="transmembrane region" description="Helical" evidence="1">
    <location>
        <begin position="54"/>
        <end position="71"/>
    </location>
</feature>
<reference evidence="2 3" key="1">
    <citation type="submission" date="2018-10" db="EMBL/GenBank/DDBJ databases">
        <title>Natrarchaeobius chitinivorans gen. nov., sp. nov., and Natrarchaeobius haloalkaliphilus sp. nov., alkaliphilic, chitin-utilizing haloarchaea from hypersaline alkaline lakes.</title>
        <authorList>
            <person name="Sorokin D.Y."/>
            <person name="Elcheninov A.G."/>
            <person name="Kostrikina N.A."/>
            <person name="Bale N.J."/>
            <person name="Sinninghe Damste J.S."/>
            <person name="Khijniak T.V."/>
            <person name="Kublanov I.V."/>
            <person name="Toshchakov S.V."/>
        </authorList>
    </citation>
    <scope>NUCLEOTIDE SEQUENCE [LARGE SCALE GENOMIC DNA]</scope>
    <source>
        <strain evidence="2 3">AArcht7</strain>
    </source>
</reference>
<dbReference type="GO" id="GO:0016787">
    <property type="term" value="F:hydrolase activity"/>
    <property type="evidence" value="ECO:0007669"/>
    <property type="project" value="UniProtKB-KW"/>
</dbReference>
<keyword evidence="1" id="KW-0472">Membrane</keyword>
<keyword evidence="2" id="KW-0378">Hydrolase</keyword>
<dbReference type="Proteomes" id="UP000281431">
    <property type="component" value="Unassembled WGS sequence"/>
</dbReference>
<proteinExistence type="predicted"/>
<sequence length="218" mass="24175">MPSTIVHVAIAGMMGAALLGDRFDTKAILIVMGATAIIDLDTLIGIYVPGTHRAAFHNVWIVLVPAALLLWDVKLRDRSFVLERWGEYGYRVAWVTLVTVLFAHILLDAFFNGVNLFWPVHDRFYDLSGTLLVTDQRGLVQTFVEIDSETGGVDESTVRGTTADTHYSTGFDPTRDEPPADVERVFPIAATGERFVLTVAGFGTVLYRIVETRRSDDE</sequence>
<dbReference type="AlphaFoldDB" id="A0A3N6MBS2"/>
<organism evidence="2 3">
    <name type="scientific">Natrarchaeobius chitinivorans</name>
    <dbReference type="NCBI Taxonomy" id="1679083"/>
    <lineage>
        <taxon>Archaea</taxon>
        <taxon>Methanobacteriati</taxon>
        <taxon>Methanobacteriota</taxon>
        <taxon>Stenosarchaea group</taxon>
        <taxon>Halobacteria</taxon>
        <taxon>Halobacteriales</taxon>
        <taxon>Natrialbaceae</taxon>
        <taxon>Natrarchaeobius</taxon>
    </lineage>
</organism>
<dbReference type="Pfam" id="PF04307">
    <property type="entry name" value="YdjM"/>
    <property type="match status" value="1"/>
</dbReference>
<comment type="caution">
    <text evidence="2">The sequence shown here is derived from an EMBL/GenBank/DDBJ whole genome shotgun (WGS) entry which is preliminary data.</text>
</comment>
<dbReference type="OrthoDB" id="252570at2157"/>
<keyword evidence="1" id="KW-1133">Transmembrane helix</keyword>
<dbReference type="EMBL" id="REFZ01000017">
    <property type="protein sequence ID" value="RQG98144.1"/>
    <property type="molecule type" value="Genomic_DNA"/>
</dbReference>
<evidence type="ECO:0000256" key="1">
    <source>
        <dbReference type="SAM" id="Phobius"/>
    </source>
</evidence>